<reference evidence="12 13" key="1">
    <citation type="journal article" date="2018" name="Sci. Rep.">
        <title>Rhizobium tumorigenes sp. nov., a novel plant tumorigenic bacterium isolated from cane gall tumors on thornless blackberry.</title>
        <authorList>
            <person name="Kuzmanovi N."/>
            <person name="Smalla K."/>
            <person name="Gronow S."/>
            <person name="PuBawska J."/>
        </authorList>
    </citation>
    <scope>NUCLEOTIDE SEQUENCE [LARGE SCALE GENOMIC DNA]</scope>
    <source>
        <strain evidence="12 13">1078</strain>
    </source>
</reference>
<gene>
    <name evidence="12" type="ORF">PR017_00865</name>
</gene>
<dbReference type="InterPro" id="IPR027417">
    <property type="entry name" value="P-loop_NTPase"/>
</dbReference>
<keyword evidence="2" id="KW-0227">DNA damage</keyword>
<dbReference type="GO" id="GO:0006281">
    <property type="term" value="P:DNA repair"/>
    <property type="evidence" value="ECO:0007669"/>
    <property type="project" value="UniProtKB-KW"/>
</dbReference>
<keyword evidence="7" id="KW-0234">DNA repair</keyword>
<dbReference type="Pfam" id="PF08494">
    <property type="entry name" value="DEAD_assoc"/>
    <property type="match status" value="1"/>
</dbReference>
<dbReference type="InterPro" id="IPR013701">
    <property type="entry name" value="Lhr-like_DEAD/DEAH_assoc"/>
</dbReference>
<feature type="domain" description="Helicase ATP-binding" evidence="10">
    <location>
        <begin position="35"/>
        <end position="220"/>
    </location>
</feature>
<dbReference type="CDD" id="cd18796">
    <property type="entry name" value="SF2_C_LHR"/>
    <property type="match status" value="1"/>
</dbReference>
<keyword evidence="12" id="KW-0436">Ligase</keyword>
<dbReference type="PROSITE" id="PS51192">
    <property type="entry name" value="HELICASE_ATP_BIND_1"/>
    <property type="match status" value="1"/>
</dbReference>
<evidence type="ECO:0000259" key="11">
    <source>
        <dbReference type="PROSITE" id="PS51194"/>
    </source>
</evidence>
<dbReference type="InterPro" id="IPR026362">
    <property type="entry name" value="DEXH_lig_assoc"/>
</dbReference>
<name>A0AAF1K4W0_9HYPH</name>
<dbReference type="InterPro" id="IPR052511">
    <property type="entry name" value="ATP-dep_Helicase"/>
</dbReference>
<evidence type="ECO:0000256" key="6">
    <source>
        <dbReference type="ARBA" id="ARBA00023125"/>
    </source>
</evidence>
<dbReference type="RefSeq" id="WP_111216698.1">
    <property type="nucleotide sequence ID" value="NZ_CP117255.1"/>
</dbReference>
<dbReference type="NCBIfam" id="TIGR04121">
    <property type="entry name" value="DEXH_lig_assoc"/>
    <property type="match status" value="1"/>
</dbReference>
<dbReference type="InterPro" id="IPR045628">
    <property type="entry name" value="Lhr_WH_dom"/>
</dbReference>
<dbReference type="SMART" id="SM00490">
    <property type="entry name" value="HELICc"/>
    <property type="match status" value="1"/>
</dbReference>
<sequence length="836" mass="92404">MDRIETETLLALPIPFTRWFAEKGWQPRAHQLELLARAEAGQSTLLIAPTGAGKTLAGFLPSLTDLTRRGKIPPGSAFTGIHTLYISPLKALAVDIERNLMKPVEEMGLPVTVENRTGDTPSAKRQRQKLSPPDILLTTPEQVALLLANGQAQRFFGDLKYIVLDELHSLVSSKRGHMLSLGLARLRRLAPGLQTIGLSATVSDPMELQKWLVGQREGEDRHAGLVTVAGGAKPDISILASEERIPWAGHSAKYAIPDVYSQLLDHKTTLLFVNTRSQAEMLFQELWTVNDDNLPIALHHGSLDVGQRRKVEAAMAANKLRAVVATSTLDLGIDWGDVDLVIHVGAPKGASRLAQRIGRSNHRMDEPSKAILVPANRFEVMECQAALDANYIGAQDTPPVGQGTLDVLAQHVLGMACAEPFDPLELFDEITSASPYAYLSWETFEQIVDFVATGGYALRAYERYARIRKMEDGRWRISNPAVAQQYRLNSGTIVESPMLNLKMVKRGAGGRIGRGGATLGKMEEYFFEQLSPGDTFIFSGKVLRFEGIRENEALASQAYSNDPKIPSYNGGKFPLSTYLADQVRSMLADPDRWHELPDQVRDWLALQREKSMVPKRDELLIETFPRGSRAYMVAYPFEGRLAHQTLGMLLTRRLERAGAKPLGFVATDYSLGIWGLEDMGQMIATGRLSLSALFDEDMLGDDLEEWLDESFLLKRTFRNCAVISGLIERRHPGKEKSGRQVTVSADLIYDVLRSHEPDHILLQATRQDAATGLLDIARLGDMLRRIKGHITHRALDHISPLAVPVMLEIGRESVPGEAHDALLAEAADDLIAEALS</sequence>
<dbReference type="PROSITE" id="PS51194">
    <property type="entry name" value="HELICASE_CTER"/>
    <property type="match status" value="1"/>
</dbReference>
<evidence type="ECO:0000256" key="9">
    <source>
        <dbReference type="ARBA" id="ARBA00093467"/>
    </source>
</evidence>
<dbReference type="EMBL" id="CP117255">
    <property type="protein sequence ID" value="WFR95735.1"/>
    <property type="molecule type" value="Genomic_DNA"/>
</dbReference>
<dbReference type="PANTHER" id="PTHR47962">
    <property type="entry name" value="ATP-DEPENDENT HELICASE LHR-RELATED-RELATED"/>
    <property type="match status" value="1"/>
</dbReference>
<keyword evidence="13" id="KW-1185">Reference proteome</keyword>
<protein>
    <submittedName>
        <fullName evidence="12">Ligase-associated DNA damage response DEXH box helicase</fullName>
    </submittedName>
</protein>
<keyword evidence="5" id="KW-0067">ATP-binding</keyword>
<dbReference type="GO" id="GO:0016887">
    <property type="term" value="F:ATP hydrolysis activity"/>
    <property type="evidence" value="ECO:0007669"/>
    <property type="project" value="TreeGrafter"/>
</dbReference>
<evidence type="ECO:0000313" key="12">
    <source>
        <dbReference type="EMBL" id="WFR95735.1"/>
    </source>
</evidence>
<organism evidence="12 13">
    <name type="scientific">Rhizobium tumorigenes</name>
    <dbReference type="NCBI Taxonomy" id="2041385"/>
    <lineage>
        <taxon>Bacteria</taxon>
        <taxon>Pseudomonadati</taxon>
        <taxon>Pseudomonadota</taxon>
        <taxon>Alphaproteobacteria</taxon>
        <taxon>Hyphomicrobiales</taxon>
        <taxon>Rhizobiaceae</taxon>
        <taxon>Rhizobium/Agrobacterium group</taxon>
        <taxon>Rhizobium</taxon>
    </lineage>
</organism>
<dbReference type="Pfam" id="PF00270">
    <property type="entry name" value="DEAD"/>
    <property type="match status" value="1"/>
</dbReference>
<evidence type="ECO:0000313" key="13">
    <source>
        <dbReference type="Proteomes" id="UP000249499"/>
    </source>
</evidence>
<evidence type="ECO:0000256" key="5">
    <source>
        <dbReference type="ARBA" id="ARBA00022840"/>
    </source>
</evidence>
<keyword evidence="3" id="KW-0378">Hydrolase</keyword>
<dbReference type="InterPro" id="IPR017170">
    <property type="entry name" value="Lhr-like"/>
</dbReference>
<dbReference type="InterPro" id="IPR014001">
    <property type="entry name" value="Helicase_ATP-bd"/>
</dbReference>
<dbReference type="InterPro" id="IPR001650">
    <property type="entry name" value="Helicase_C-like"/>
</dbReference>
<feature type="domain" description="Helicase C-terminal" evidence="11">
    <location>
        <begin position="255"/>
        <end position="405"/>
    </location>
</feature>
<comment type="similarity">
    <text evidence="9">Belongs to the Lhr helicase family. Lhr-Core subfamily.</text>
</comment>
<keyword evidence="6" id="KW-0238">DNA-binding</keyword>
<evidence type="ECO:0000256" key="8">
    <source>
        <dbReference type="ARBA" id="ARBA00023235"/>
    </source>
</evidence>
<evidence type="ECO:0000256" key="3">
    <source>
        <dbReference type="ARBA" id="ARBA00022801"/>
    </source>
</evidence>
<evidence type="ECO:0000256" key="4">
    <source>
        <dbReference type="ARBA" id="ARBA00022806"/>
    </source>
</evidence>
<keyword evidence="1" id="KW-0547">Nucleotide-binding</keyword>
<reference evidence="13" key="2">
    <citation type="journal article" date="2023" name="MicrobiologyOpen">
        <title>Genomics of the tumorigenes clade of the family Rhizobiaceae and description of Rhizobium rhododendri sp. nov.</title>
        <authorList>
            <person name="Kuzmanovic N."/>
            <person name="diCenzo G.C."/>
            <person name="Bunk B."/>
            <person name="Sproeer C."/>
            <person name="Fruehling A."/>
            <person name="Neumann-Schaal M."/>
            <person name="Overmann J."/>
            <person name="Smalla K."/>
        </authorList>
    </citation>
    <scope>NUCLEOTIDE SEQUENCE [LARGE SCALE GENOMIC DNA]</scope>
    <source>
        <strain evidence="13">1078</strain>
    </source>
</reference>
<keyword evidence="8" id="KW-0413">Isomerase</keyword>
<proteinExistence type="inferred from homology"/>
<dbReference type="Pfam" id="PF00271">
    <property type="entry name" value="Helicase_C"/>
    <property type="match status" value="1"/>
</dbReference>
<dbReference type="Gene3D" id="3.40.50.300">
    <property type="entry name" value="P-loop containing nucleotide triphosphate hydrolases"/>
    <property type="match status" value="2"/>
</dbReference>
<accession>A0AAF1K4W0</accession>
<evidence type="ECO:0000256" key="1">
    <source>
        <dbReference type="ARBA" id="ARBA00022741"/>
    </source>
</evidence>
<keyword evidence="4" id="KW-0347">Helicase</keyword>
<dbReference type="SUPFAM" id="SSF52540">
    <property type="entry name" value="P-loop containing nucleoside triphosphate hydrolases"/>
    <property type="match status" value="1"/>
</dbReference>
<dbReference type="GO" id="GO:0004386">
    <property type="term" value="F:helicase activity"/>
    <property type="evidence" value="ECO:0007669"/>
    <property type="project" value="UniProtKB-KW"/>
</dbReference>
<dbReference type="KEGG" id="rtu:PR017_00865"/>
<evidence type="ECO:0000256" key="7">
    <source>
        <dbReference type="ARBA" id="ARBA00023204"/>
    </source>
</evidence>
<dbReference type="InterPro" id="IPR011545">
    <property type="entry name" value="DEAD/DEAH_box_helicase_dom"/>
</dbReference>
<dbReference type="GO" id="GO:0016874">
    <property type="term" value="F:ligase activity"/>
    <property type="evidence" value="ECO:0007669"/>
    <property type="project" value="UniProtKB-KW"/>
</dbReference>
<dbReference type="Proteomes" id="UP000249499">
    <property type="component" value="Chromosome"/>
</dbReference>
<dbReference type="Pfam" id="PF19306">
    <property type="entry name" value="WHD_Lhr"/>
    <property type="match status" value="1"/>
</dbReference>
<evidence type="ECO:0000259" key="10">
    <source>
        <dbReference type="PROSITE" id="PS51192"/>
    </source>
</evidence>
<dbReference type="GO" id="GO:0003677">
    <property type="term" value="F:DNA binding"/>
    <property type="evidence" value="ECO:0007669"/>
    <property type="project" value="UniProtKB-KW"/>
</dbReference>
<dbReference type="AlphaFoldDB" id="A0AAF1K4W0"/>
<dbReference type="PANTHER" id="PTHR47962:SF3">
    <property type="entry name" value="LARGE ATP-DEPENDENT HELICASE-RELATED PROTEIN"/>
    <property type="match status" value="1"/>
</dbReference>
<dbReference type="SMART" id="SM00487">
    <property type="entry name" value="DEXDc"/>
    <property type="match status" value="1"/>
</dbReference>
<evidence type="ECO:0000256" key="2">
    <source>
        <dbReference type="ARBA" id="ARBA00022763"/>
    </source>
</evidence>
<dbReference type="PIRSF" id="PIRSF037307">
    <property type="entry name" value="Lhr-like_helic_prd"/>
    <property type="match status" value="1"/>
</dbReference>
<dbReference type="GO" id="GO:0005524">
    <property type="term" value="F:ATP binding"/>
    <property type="evidence" value="ECO:0007669"/>
    <property type="project" value="UniProtKB-KW"/>
</dbReference>